<dbReference type="InterPro" id="IPR053013">
    <property type="entry name" value="LAT"/>
</dbReference>
<dbReference type="PANTHER" id="PTHR34815">
    <property type="entry name" value="LYSINE ACETYLTRANSFERASE"/>
    <property type="match status" value="1"/>
</dbReference>
<reference evidence="2" key="1">
    <citation type="journal article" date="2020" name="Stud. Mycol.">
        <title>101 Dothideomycetes genomes: a test case for predicting lifestyles and emergence of pathogens.</title>
        <authorList>
            <person name="Haridas S."/>
            <person name="Albert R."/>
            <person name="Binder M."/>
            <person name="Bloem J."/>
            <person name="Labutti K."/>
            <person name="Salamov A."/>
            <person name="Andreopoulos B."/>
            <person name="Baker S."/>
            <person name="Barry K."/>
            <person name="Bills G."/>
            <person name="Bluhm B."/>
            <person name="Cannon C."/>
            <person name="Castanera R."/>
            <person name="Culley D."/>
            <person name="Daum C."/>
            <person name="Ezra D."/>
            <person name="Gonzalez J."/>
            <person name="Henrissat B."/>
            <person name="Kuo A."/>
            <person name="Liang C."/>
            <person name="Lipzen A."/>
            <person name="Lutzoni F."/>
            <person name="Magnuson J."/>
            <person name="Mondo S."/>
            <person name="Nolan M."/>
            <person name="Ohm R."/>
            <person name="Pangilinan J."/>
            <person name="Park H.-J."/>
            <person name="Ramirez L."/>
            <person name="Alfaro M."/>
            <person name="Sun H."/>
            <person name="Tritt A."/>
            <person name="Yoshinaga Y."/>
            <person name="Zwiers L.-H."/>
            <person name="Turgeon B."/>
            <person name="Goodwin S."/>
            <person name="Spatafora J."/>
            <person name="Crous P."/>
            <person name="Grigoriev I."/>
        </authorList>
    </citation>
    <scope>NUCLEOTIDE SEQUENCE</scope>
    <source>
        <strain evidence="2">ATCC 74209</strain>
    </source>
</reference>
<dbReference type="Proteomes" id="UP000799536">
    <property type="component" value="Unassembled WGS sequence"/>
</dbReference>
<evidence type="ECO:0000313" key="2">
    <source>
        <dbReference type="EMBL" id="KAF2204862.1"/>
    </source>
</evidence>
<sequence>MASNPNLPDGKSPTLALVHPTEEEKLHQFKLNGVQWRGALSEEAYLRREEVLSSQALTRDGGITYWILIDTAMKENPLDPTSSIRLPLASCETYRKKALVWQNGKVTESICHGIGSVFCNKQLRRRGYAQRMLQQLGKALETHQATEKMPCLFSVLFSDIGKEFYTQFGWEPFNSSHISVPARTNTPVDDLPTARPLFAEDLEELCQIDEALVRKTLEIRPADSKTAVALIPDIETIRWFHAREEFVANELHNKKPKVKGAIVGSEKGKRIWALWTRMFYNENPKESKNNILHILRIVIEDEGSSSWEGVGTDHVNGSAGNGKHDAAIAALLQVAQQEAQEWNMEEVEAWNPTSATVSATQKLDPNAIVVNRDMESIASLKWFPNHEGSVAESIDWIGNEKYGWC</sequence>
<evidence type="ECO:0000313" key="3">
    <source>
        <dbReference type="Proteomes" id="UP000799536"/>
    </source>
</evidence>
<dbReference type="PANTHER" id="PTHR34815:SF4">
    <property type="entry name" value="N-ACETYLTRANSFERASE DOMAIN-CONTAINING PROTEIN"/>
    <property type="match status" value="1"/>
</dbReference>
<organism evidence="2 3">
    <name type="scientific">Delitschia confertaspora ATCC 74209</name>
    <dbReference type="NCBI Taxonomy" id="1513339"/>
    <lineage>
        <taxon>Eukaryota</taxon>
        <taxon>Fungi</taxon>
        <taxon>Dikarya</taxon>
        <taxon>Ascomycota</taxon>
        <taxon>Pezizomycotina</taxon>
        <taxon>Dothideomycetes</taxon>
        <taxon>Pleosporomycetidae</taxon>
        <taxon>Pleosporales</taxon>
        <taxon>Delitschiaceae</taxon>
        <taxon>Delitschia</taxon>
    </lineage>
</organism>
<dbReference type="InterPro" id="IPR055100">
    <property type="entry name" value="GNAT_LYC1-like"/>
</dbReference>
<dbReference type="OrthoDB" id="2020070at2759"/>
<evidence type="ECO:0000259" key="1">
    <source>
        <dbReference type="Pfam" id="PF22998"/>
    </source>
</evidence>
<keyword evidence="3" id="KW-1185">Reference proteome</keyword>
<name>A0A9P4MW79_9PLEO</name>
<accession>A0A9P4MW79</accession>
<dbReference type="Pfam" id="PF22998">
    <property type="entry name" value="GNAT_LYC1-like"/>
    <property type="match status" value="1"/>
</dbReference>
<dbReference type="InterPro" id="IPR016181">
    <property type="entry name" value="Acyl_CoA_acyltransferase"/>
</dbReference>
<dbReference type="EMBL" id="ML993867">
    <property type="protein sequence ID" value="KAF2204862.1"/>
    <property type="molecule type" value="Genomic_DNA"/>
</dbReference>
<dbReference type="Gene3D" id="3.40.630.30">
    <property type="match status" value="1"/>
</dbReference>
<dbReference type="AlphaFoldDB" id="A0A9P4MW79"/>
<protein>
    <recommendedName>
        <fullName evidence="1">LYC1 C-terminal domain-containing protein</fullName>
    </recommendedName>
</protein>
<feature type="domain" description="LYC1 C-terminal" evidence="1">
    <location>
        <begin position="177"/>
        <end position="405"/>
    </location>
</feature>
<gene>
    <name evidence="2" type="ORF">GQ43DRAFT_437555</name>
</gene>
<dbReference type="SUPFAM" id="SSF55729">
    <property type="entry name" value="Acyl-CoA N-acyltransferases (Nat)"/>
    <property type="match status" value="1"/>
</dbReference>
<comment type="caution">
    <text evidence="2">The sequence shown here is derived from an EMBL/GenBank/DDBJ whole genome shotgun (WGS) entry which is preliminary data.</text>
</comment>
<proteinExistence type="predicted"/>